<feature type="compositionally biased region" description="Acidic residues" evidence="7">
    <location>
        <begin position="529"/>
        <end position="539"/>
    </location>
</feature>
<evidence type="ECO:0000259" key="9">
    <source>
        <dbReference type="PROSITE" id="PS51194"/>
    </source>
</evidence>
<feature type="region of interest" description="Disordered" evidence="7">
    <location>
        <begin position="43"/>
        <end position="96"/>
    </location>
</feature>
<dbReference type="Pfam" id="PF07717">
    <property type="entry name" value="OB_NTP_bind"/>
    <property type="match status" value="1"/>
</dbReference>
<dbReference type="SMART" id="SM00847">
    <property type="entry name" value="HA2"/>
    <property type="match status" value="1"/>
</dbReference>
<dbReference type="InterPro" id="IPR011545">
    <property type="entry name" value="DEAD/DEAH_box_helicase_dom"/>
</dbReference>
<keyword evidence="3" id="KW-0547">Nucleotide-binding</keyword>
<name>A0ABR2YPG7_9CHLO</name>
<feature type="region of interest" description="Disordered" evidence="7">
    <location>
        <begin position="505"/>
        <end position="539"/>
    </location>
</feature>
<dbReference type="InterPro" id="IPR027417">
    <property type="entry name" value="P-loop_NTPase"/>
</dbReference>
<feature type="domain" description="Helicase C-terminal" evidence="9">
    <location>
        <begin position="552"/>
        <end position="735"/>
    </location>
</feature>
<dbReference type="PANTHER" id="PTHR18934:SF99">
    <property type="entry name" value="ATP-DEPENDENT RNA HELICASE DHX37-RELATED"/>
    <property type="match status" value="1"/>
</dbReference>
<feature type="compositionally biased region" description="Basic and acidic residues" evidence="7">
    <location>
        <begin position="505"/>
        <end position="523"/>
    </location>
</feature>
<dbReference type="InterPro" id="IPR056371">
    <property type="entry name" value="DHX37-like_C"/>
</dbReference>
<dbReference type="InterPro" id="IPR014001">
    <property type="entry name" value="Helicase_ATP-bd"/>
</dbReference>
<dbReference type="PROSITE" id="PS51192">
    <property type="entry name" value="HELICASE_ATP_BIND_1"/>
    <property type="match status" value="1"/>
</dbReference>
<dbReference type="InterPro" id="IPR001650">
    <property type="entry name" value="Helicase_C-like"/>
</dbReference>
<dbReference type="SMART" id="SM00487">
    <property type="entry name" value="DEXDc"/>
    <property type="match status" value="1"/>
</dbReference>
<evidence type="ECO:0000259" key="8">
    <source>
        <dbReference type="PROSITE" id="PS51192"/>
    </source>
</evidence>
<dbReference type="Pfam" id="PF04408">
    <property type="entry name" value="WHD_HA2"/>
    <property type="match status" value="1"/>
</dbReference>
<dbReference type="InterPro" id="IPR011709">
    <property type="entry name" value="DEAD-box_helicase_OB_fold"/>
</dbReference>
<gene>
    <name evidence="10" type="ORF">WJX75_004357</name>
</gene>
<dbReference type="SMART" id="SM00490">
    <property type="entry name" value="HELICc"/>
    <property type="match status" value="1"/>
</dbReference>
<feature type="domain" description="Helicase ATP-binding" evidence="8">
    <location>
        <begin position="258"/>
        <end position="437"/>
    </location>
</feature>
<dbReference type="CDD" id="cd18791">
    <property type="entry name" value="SF2_C_RHA"/>
    <property type="match status" value="1"/>
</dbReference>
<dbReference type="EMBL" id="JALJOT010000007">
    <property type="protein sequence ID" value="KAK9908896.1"/>
    <property type="molecule type" value="Genomic_DNA"/>
</dbReference>
<evidence type="ECO:0000256" key="3">
    <source>
        <dbReference type="ARBA" id="ARBA00022741"/>
    </source>
</evidence>
<dbReference type="PROSITE" id="PS51194">
    <property type="entry name" value="HELICASE_CTER"/>
    <property type="match status" value="1"/>
</dbReference>
<dbReference type="Pfam" id="PF00271">
    <property type="entry name" value="Helicase_C"/>
    <property type="match status" value="1"/>
</dbReference>
<evidence type="ECO:0000313" key="11">
    <source>
        <dbReference type="Proteomes" id="UP001491310"/>
    </source>
</evidence>
<feature type="region of interest" description="Disordered" evidence="7">
    <location>
        <begin position="210"/>
        <end position="229"/>
    </location>
</feature>
<dbReference type="PROSITE" id="PS00690">
    <property type="entry name" value="DEAH_ATP_HELICASE"/>
    <property type="match status" value="1"/>
</dbReference>
<dbReference type="Pfam" id="PF23362">
    <property type="entry name" value="DHX37_C"/>
    <property type="match status" value="1"/>
</dbReference>
<dbReference type="PANTHER" id="PTHR18934">
    <property type="entry name" value="ATP-DEPENDENT RNA HELICASE"/>
    <property type="match status" value="1"/>
</dbReference>
<evidence type="ECO:0000256" key="1">
    <source>
        <dbReference type="ARBA" id="ARBA00008792"/>
    </source>
</evidence>
<evidence type="ECO:0000256" key="2">
    <source>
        <dbReference type="ARBA" id="ARBA00012552"/>
    </source>
</evidence>
<evidence type="ECO:0000256" key="4">
    <source>
        <dbReference type="ARBA" id="ARBA00022801"/>
    </source>
</evidence>
<dbReference type="Gene3D" id="3.40.50.300">
    <property type="entry name" value="P-loop containing nucleotide triphosphate hydrolases"/>
    <property type="match status" value="3"/>
</dbReference>
<feature type="region of interest" description="Disordered" evidence="7">
    <location>
        <begin position="1"/>
        <end position="24"/>
    </location>
</feature>
<comment type="similarity">
    <text evidence="1">Belongs to the DEAD box helicase family. DEAH subfamily.</text>
</comment>
<feature type="compositionally biased region" description="Basic residues" evidence="7">
    <location>
        <begin position="1"/>
        <end position="10"/>
    </location>
</feature>
<dbReference type="SUPFAM" id="SSF52540">
    <property type="entry name" value="P-loop containing nucleoside triphosphate hydrolases"/>
    <property type="match status" value="1"/>
</dbReference>
<feature type="compositionally biased region" description="Basic and acidic residues" evidence="7">
    <location>
        <begin position="86"/>
        <end position="96"/>
    </location>
</feature>
<dbReference type="Gene3D" id="1.20.120.1080">
    <property type="match status" value="1"/>
</dbReference>
<organism evidence="10 11">
    <name type="scientific">Coccomyxa subellipsoidea</name>
    <dbReference type="NCBI Taxonomy" id="248742"/>
    <lineage>
        <taxon>Eukaryota</taxon>
        <taxon>Viridiplantae</taxon>
        <taxon>Chlorophyta</taxon>
        <taxon>core chlorophytes</taxon>
        <taxon>Trebouxiophyceae</taxon>
        <taxon>Trebouxiophyceae incertae sedis</taxon>
        <taxon>Coccomyxaceae</taxon>
        <taxon>Coccomyxa</taxon>
    </lineage>
</organism>
<dbReference type="InterPro" id="IPR002464">
    <property type="entry name" value="DNA/RNA_helicase_DEAH_CS"/>
</dbReference>
<sequence>MRSKRQRKQKGNATQTLKRKATAVEGSQSLDVEYANADQDARLGTAAEDSNTVILLPKPKKAGSGAAEDTAVARELSKAQKRKLQKVQEEKAKRAERGKVLASLAQHELPSDHLALMHSTARRGQRVTKRQKLKKVMAFQRLGLEAPAGSLLYVERPAAEERVQQSPSLSDEESEEVAKDEEAGAGGALAGMSLEEQRTAAQAIRRELGLAEDDAATEERRRSHARAGPAPFVHVARTQAMQDARSGLPILGMEQEIMEAVAENDVILLCGETGSGKTTQVPQFLYEAGYGSSEFLDRVGRIGVTQPRRVAAIAAAQRVAQELSTPIGATVGYQVRYDKKISPKTAVKFMTDGILLRELQADFLLRDYSVLILDEAHERSLNTDLLLGLLSRVVPLRKQLAAEQPGILPLKLIIMSATLRVEDFAANSNLFPTPPPIVRVPARQYPVTVHFARRTELHDYVGTAFGKVCQIHERLPPGGILVFLTGQREVEYLCRRLRSKFDVRHSAAEPAGRDAEAESEARQAADAFGADEAEQQGDADFEGRDAVHDDFETEEALEDEDDVVVMGGEGFTPEQITAAEARLDSQLGTKLGAMKGAEKAGGPVKVHVLPLYAMLPRAAQAAVFGAVPEGARLIVVATNVAETSLTIPGVRYVVDAGRAKEKVLDTHGAASKYEVAWISKASAEQRAGRAGRTGPGHSYRLYSSAHFNDNFPQHGDPEVLRTPLEGVALVMKAMGIDKVTNFPFPTPPDRAALAAAQACLQALGALDSTGALTDLGRAMAVLPLSPRPSRMILQVAKEAAASRKRSGDALSYAVALAAVISVESPFVHIDGIMAREGESEESVRRRRQSASSAHKRLRVARSDVLSALAAFCAYNNATDREGFCRETYLHSRNLREASALHRQLVHALMHMGEKVAAFSGGKAMEDLLKSADTLDKPSPTVLMQLQRAITAGWADQISRRVHSIEYVQEHSTSSKGRARAVRYTPNALDEQVYMHPQSALAKAAPEFVAYTQIVRTAKRPYMTGVTEVEAGWLSIVAGPLIELSAPLDAPAPHYSEAVDAVVATHAVSFGRHGWQLPSVEKPLSDNTLQARVFAAALLAGRVLPALAELQDVLAAAPAKAAAAESQGERRVGELVGALARKQVFSRKQLAAQWGQDADYLRPELRAWLRKGETGRLGNMWPRLHEEALRKSEK</sequence>
<comment type="caution">
    <text evidence="10">The sequence shown here is derived from an EMBL/GenBank/DDBJ whole genome shotgun (WGS) entry which is preliminary data.</text>
</comment>
<dbReference type="Pfam" id="PF21010">
    <property type="entry name" value="HA2_C"/>
    <property type="match status" value="1"/>
</dbReference>
<proteinExistence type="inferred from homology"/>
<keyword evidence="5" id="KW-0347">Helicase</keyword>
<reference evidence="10 11" key="1">
    <citation type="journal article" date="2024" name="Nat. Commun.">
        <title>Phylogenomics reveals the evolutionary origins of lichenization in chlorophyte algae.</title>
        <authorList>
            <person name="Puginier C."/>
            <person name="Libourel C."/>
            <person name="Otte J."/>
            <person name="Skaloud P."/>
            <person name="Haon M."/>
            <person name="Grisel S."/>
            <person name="Petersen M."/>
            <person name="Berrin J.G."/>
            <person name="Delaux P.M."/>
            <person name="Dal Grande F."/>
            <person name="Keller J."/>
        </authorList>
    </citation>
    <scope>NUCLEOTIDE SEQUENCE [LARGE SCALE GENOMIC DNA]</scope>
    <source>
        <strain evidence="10 11">SAG 216-7</strain>
    </source>
</reference>
<evidence type="ECO:0000313" key="10">
    <source>
        <dbReference type="EMBL" id="KAK9908896.1"/>
    </source>
</evidence>
<evidence type="ECO:0000256" key="6">
    <source>
        <dbReference type="ARBA" id="ARBA00022840"/>
    </source>
</evidence>
<dbReference type="InterPro" id="IPR007502">
    <property type="entry name" value="Helicase-assoc_dom"/>
</dbReference>
<keyword evidence="4" id="KW-0378">Hydrolase</keyword>
<dbReference type="EC" id="3.6.4.13" evidence="2"/>
<keyword evidence="6" id="KW-0067">ATP-binding</keyword>
<evidence type="ECO:0000256" key="5">
    <source>
        <dbReference type="ARBA" id="ARBA00022806"/>
    </source>
</evidence>
<dbReference type="InterPro" id="IPR048333">
    <property type="entry name" value="HA2_WH"/>
</dbReference>
<protein>
    <recommendedName>
        <fullName evidence="2">RNA helicase</fullName>
        <ecNumber evidence="2">3.6.4.13</ecNumber>
    </recommendedName>
</protein>
<feature type="region of interest" description="Disordered" evidence="7">
    <location>
        <begin position="159"/>
        <end position="192"/>
    </location>
</feature>
<keyword evidence="11" id="KW-1185">Reference proteome</keyword>
<dbReference type="Pfam" id="PF00270">
    <property type="entry name" value="DEAD"/>
    <property type="match status" value="1"/>
</dbReference>
<accession>A0ABR2YPG7</accession>
<evidence type="ECO:0000256" key="7">
    <source>
        <dbReference type="SAM" id="MobiDB-lite"/>
    </source>
</evidence>
<dbReference type="Proteomes" id="UP001491310">
    <property type="component" value="Unassembled WGS sequence"/>
</dbReference>